<dbReference type="Proteomes" id="UP000240653">
    <property type="component" value="Unassembled WGS sequence"/>
</dbReference>
<dbReference type="EMBL" id="PXYL01000045">
    <property type="protein sequence ID" value="PSJ50542.1"/>
    <property type="molecule type" value="Genomic_DNA"/>
</dbReference>
<evidence type="ECO:0000313" key="2">
    <source>
        <dbReference type="Proteomes" id="UP000240653"/>
    </source>
</evidence>
<accession>A0A2P7RK02</accession>
<organism evidence="1 2">
    <name type="scientific">Pseudaminobacter soli</name>
    <name type="common">ex Li et al. 2025</name>
    <dbReference type="NCBI Taxonomy" id="1295366"/>
    <lineage>
        <taxon>Bacteria</taxon>
        <taxon>Pseudomonadati</taxon>
        <taxon>Pseudomonadota</taxon>
        <taxon>Alphaproteobacteria</taxon>
        <taxon>Hyphomicrobiales</taxon>
        <taxon>Phyllobacteriaceae</taxon>
        <taxon>Pseudaminobacter</taxon>
    </lineage>
</organism>
<keyword evidence="2" id="KW-1185">Reference proteome</keyword>
<gene>
    <name evidence="1" type="ORF">C7I85_29955</name>
</gene>
<proteinExistence type="predicted"/>
<dbReference type="AlphaFoldDB" id="A0A2P7RK02"/>
<reference evidence="1 2" key="1">
    <citation type="submission" date="2018-03" db="EMBL/GenBank/DDBJ databases">
        <title>The draft genome of Mesorhizobium soli JCM 19897.</title>
        <authorList>
            <person name="Li L."/>
            <person name="Liu L."/>
            <person name="Liang L."/>
            <person name="Wang T."/>
            <person name="Zhang X."/>
        </authorList>
    </citation>
    <scope>NUCLEOTIDE SEQUENCE [LARGE SCALE GENOMIC DNA]</scope>
    <source>
        <strain evidence="1 2">JCM 19897</strain>
    </source>
</reference>
<sequence length="100" mass="9301">TTAAEAAAAKAAVSTATKAATAPAEATAAAKAATAVTASTAAIAASSSAAATAAADKLQAASHAVGGLAHQNGWLKFALAGSRGAGHIPRLTVCCGLCGR</sequence>
<protein>
    <submittedName>
        <fullName evidence="1">Uncharacterized protein</fullName>
    </submittedName>
</protein>
<evidence type="ECO:0000313" key="1">
    <source>
        <dbReference type="EMBL" id="PSJ50542.1"/>
    </source>
</evidence>
<name>A0A2P7RK02_9HYPH</name>
<feature type="non-terminal residue" evidence="1">
    <location>
        <position position="1"/>
    </location>
</feature>
<comment type="caution">
    <text evidence="1">The sequence shown here is derived from an EMBL/GenBank/DDBJ whole genome shotgun (WGS) entry which is preliminary data.</text>
</comment>